<dbReference type="InterPro" id="IPR005181">
    <property type="entry name" value="SASA"/>
</dbReference>
<keyword evidence="4" id="KW-1185">Reference proteome</keyword>
<name>A0A8S0TII9_OLEEU</name>
<proteinExistence type="predicted"/>
<accession>A0A8S0TII9</accession>
<dbReference type="Pfam" id="PF03629">
    <property type="entry name" value="SASA"/>
    <property type="match status" value="1"/>
</dbReference>
<dbReference type="GO" id="GO:0016787">
    <property type="term" value="F:hydrolase activity"/>
    <property type="evidence" value="ECO:0007669"/>
    <property type="project" value="UniProtKB-KW"/>
</dbReference>
<sequence length="164" mass="18735">MADRDGVVNWTWDGFVPPECHLKPRILRLNPKLMREDAHESVHEDNNTHRRSGVPPAYYAHLVAFGSRYYFKGGELSSSRSATGRDMATREKNLEVRSLPAIKDMRCTRSFFIVPPAYYPHLAAFHSRYFFKGGELSDCGSASGRDTATREKNLRFAHCLQSRI</sequence>
<dbReference type="Gramene" id="OE9A089227T1">
    <property type="protein sequence ID" value="OE9A089227C1"/>
    <property type="gene ID" value="OE9A089227"/>
</dbReference>
<organism evidence="3 4">
    <name type="scientific">Olea europaea subsp. europaea</name>
    <dbReference type="NCBI Taxonomy" id="158383"/>
    <lineage>
        <taxon>Eukaryota</taxon>
        <taxon>Viridiplantae</taxon>
        <taxon>Streptophyta</taxon>
        <taxon>Embryophyta</taxon>
        <taxon>Tracheophyta</taxon>
        <taxon>Spermatophyta</taxon>
        <taxon>Magnoliopsida</taxon>
        <taxon>eudicotyledons</taxon>
        <taxon>Gunneridae</taxon>
        <taxon>Pentapetalae</taxon>
        <taxon>asterids</taxon>
        <taxon>lamiids</taxon>
        <taxon>Lamiales</taxon>
        <taxon>Oleaceae</taxon>
        <taxon>Oleeae</taxon>
        <taxon>Olea</taxon>
    </lineage>
</organism>
<evidence type="ECO:0000259" key="2">
    <source>
        <dbReference type="Pfam" id="PF03629"/>
    </source>
</evidence>
<evidence type="ECO:0000313" key="3">
    <source>
        <dbReference type="EMBL" id="CAA3003210.1"/>
    </source>
</evidence>
<reference evidence="3 4" key="1">
    <citation type="submission" date="2019-12" db="EMBL/GenBank/DDBJ databases">
        <authorList>
            <person name="Alioto T."/>
            <person name="Alioto T."/>
            <person name="Gomez Garrido J."/>
        </authorList>
    </citation>
    <scope>NUCLEOTIDE SEQUENCE [LARGE SCALE GENOMIC DNA]</scope>
</reference>
<evidence type="ECO:0000256" key="1">
    <source>
        <dbReference type="ARBA" id="ARBA00022801"/>
    </source>
</evidence>
<comment type="caution">
    <text evidence="3">The sequence shown here is derived from an EMBL/GenBank/DDBJ whole genome shotgun (WGS) entry which is preliminary data.</text>
</comment>
<dbReference type="Proteomes" id="UP000594638">
    <property type="component" value="Unassembled WGS sequence"/>
</dbReference>
<gene>
    <name evidence="3" type="ORF">OLEA9_A089227</name>
</gene>
<evidence type="ECO:0000313" key="4">
    <source>
        <dbReference type="Proteomes" id="UP000594638"/>
    </source>
</evidence>
<feature type="domain" description="Sialate O-acetylesterase" evidence="2">
    <location>
        <begin position="1"/>
        <end position="58"/>
    </location>
</feature>
<keyword evidence="1" id="KW-0378">Hydrolase</keyword>
<dbReference type="EMBL" id="CACTIH010005936">
    <property type="protein sequence ID" value="CAA3003210.1"/>
    <property type="molecule type" value="Genomic_DNA"/>
</dbReference>
<dbReference type="AlphaFoldDB" id="A0A8S0TII9"/>
<dbReference type="OrthoDB" id="1487282at2759"/>
<protein>
    <recommendedName>
        <fullName evidence="2">Sialate O-acetylesterase domain-containing protein</fullName>
    </recommendedName>
</protein>